<dbReference type="PROSITE" id="PS51257">
    <property type="entry name" value="PROKAR_LIPOPROTEIN"/>
    <property type="match status" value="1"/>
</dbReference>
<feature type="domain" description="Leucine-binding protein" evidence="4">
    <location>
        <begin position="58"/>
        <end position="350"/>
    </location>
</feature>
<accession>A0ABN2N9H9</accession>
<dbReference type="Proteomes" id="UP001500449">
    <property type="component" value="Unassembled WGS sequence"/>
</dbReference>
<evidence type="ECO:0000256" key="1">
    <source>
        <dbReference type="ARBA" id="ARBA00010062"/>
    </source>
</evidence>
<dbReference type="Gene3D" id="3.40.50.2300">
    <property type="match status" value="2"/>
</dbReference>
<evidence type="ECO:0000313" key="5">
    <source>
        <dbReference type="EMBL" id="GAA1853270.1"/>
    </source>
</evidence>
<dbReference type="Pfam" id="PF13458">
    <property type="entry name" value="Peripla_BP_6"/>
    <property type="match status" value="1"/>
</dbReference>
<keyword evidence="2 3" id="KW-0732">Signal</keyword>
<keyword evidence="6" id="KW-1185">Reference proteome</keyword>
<evidence type="ECO:0000313" key="6">
    <source>
        <dbReference type="Proteomes" id="UP001500449"/>
    </source>
</evidence>
<dbReference type="EMBL" id="BAAAQK010000009">
    <property type="protein sequence ID" value="GAA1853270.1"/>
    <property type="molecule type" value="Genomic_DNA"/>
</dbReference>
<dbReference type="SUPFAM" id="SSF53822">
    <property type="entry name" value="Periplasmic binding protein-like I"/>
    <property type="match status" value="1"/>
</dbReference>
<dbReference type="InterPro" id="IPR028081">
    <property type="entry name" value="Leu-bd"/>
</dbReference>
<proteinExistence type="inferred from homology"/>
<organism evidence="5 6">
    <name type="scientific">Pseudonocardia ailaonensis</name>
    <dbReference type="NCBI Taxonomy" id="367279"/>
    <lineage>
        <taxon>Bacteria</taxon>
        <taxon>Bacillati</taxon>
        <taxon>Actinomycetota</taxon>
        <taxon>Actinomycetes</taxon>
        <taxon>Pseudonocardiales</taxon>
        <taxon>Pseudonocardiaceae</taxon>
        <taxon>Pseudonocardia</taxon>
    </lineage>
</organism>
<feature type="signal peptide" evidence="3">
    <location>
        <begin position="1"/>
        <end position="31"/>
    </location>
</feature>
<comment type="caution">
    <text evidence="5">The sequence shown here is derived from an EMBL/GenBank/DDBJ whole genome shotgun (WGS) entry which is preliminary data.</text>
</comment>
<name>A0ABN2N9H9_9PSEU</name>
<evidence type="ECO:0000256" key="2">
    <source>
        <dbReference type="ARBA" id="ARBA00022729"/>
    </source>
</evidence>
<feature type="chain" id="PRO_5045271987" evidence="3">
    <location>
        <begin position="32"/>
        <end position="416"/>
    </location>
</feature>
<evidence type="ECO:0000259" key="4">
    <source>
        <dbReference type="Pfam" id="PF13458"/>
    </source>
</evidence>
<evidence type="ECO:0000256" key="3">
    <source>
        <dbReference type="SAM" id="SignalP"/>
    </source>
</evidence>
<reference evidence="5 6" key="1">
    <citation type="journal article" date="2019" name="Int. J. Syst. Evol. Microbiol.">
        <title>The Global Catalogue of Microorganisms (GCM) 10K type strain sequencing project: providing services to taxonomists for standard genome sequencing and annotation.</title>
        <authorList>
            <consortium name="The Broad Institute Genomics Platform"/>
            <consortium name="The Broad Institute Genome Sequencing Center for Infectious Disease"/>
            <person name="Wu L."/>
            <person name="Ma J."/>
        </authorList>
    </citation>
    <scope>NUCLEOTIDE SEQUENCE [LARGE SCALE GENOMIC DNA]</scope>
    <source>
        <strain evidence="5 6">JCM 16009</strain>
    </source>
</reference>
<protein>
    <submittedName>
        <fullName evidence="5">ABC transporter substrate-binding protein</fullName>
    </submittedName>
</protein>
<sequence>MRHRRRVGGLAATVAAGLLGLAACSSGTPGAAGTSGGPSGAPIVVMATAPVDAQLVSLPQFIDVAQAYAKQVNAAGGINGRPLQITTCDNQASPTQTAACARQAVSDKAVATVGWAIESPAFLQVLADARIPWVPGTAQTPDAFTNTNSFPVTVGSLQQGMGQVAAAVKEGCRSVALVTNESLVARAKPQQDGLTKQGVGVRVITYPTNVSDIGPIVAQMKGSDCLIIGATSDTFVAQLGAALPQAGITFSRIISNASLTKELVSQNPATWDGTVVTGLVTNVQGPQWKGFRDAIAAYSTVDKQKHSPTTAQPVWVAMSVLSNTIREMVSQGKDVTGANLQQALGATTSANSDDTGPPLNFTTQSRVPGFPRLFAPYMGFSVVKNGDVVPAYDGTYHDIQPFILGEKSTDPFFAIG</sequence>
<gene>
    <name evidence="5" type="ORF">GCM10009836_36700</name>
</gene>
<dbReference type="PANTHER" id="PTHR47151:SF2">
    <property type="entry name" value="AMINO ACID BINDING PROTEIN"/>
    <property type="match status" value="1"/>
</dbReference>
<dbReference type="PANTHER" id="PTHR47151">
    <property type="entry name" value="LEU/ILE/VAL-BINDING ABC TRANSPORTER SUBUNIT"/>
    <property type="match status" value="1"/>
</dbReference>
<dbReference type="RefSeq" id="WP_344418204.1">
    <property type="nucleotide sequence ID" value="NZ_BAAAQK010000009.1"/>
</dbReference>
<dbReference type="InterPro" id="IPR028082">
    <property type="entry name" value="Peripla_BP_I"/>
</dbReference>
<comment type="similarity">
    <text evidence="1">Belongs to the leucine-binding protein family.</text>
</comment>